<dbReference type="GO" id="GO:0016787">
    <property type="term" value="F:hydrolase activity"/>
    <property type="evidence" value="ECO:0007669"/>
    <property type="project" value="UniProtKB-KW"/>
</dbReference>
<organism evidence="2 3">
    <name type="scientific">Shivajiella indica</name>
    <dbReference type="NCBI Taxonomy" id="872115"/>
    <lineage>
        <taxon>Bacteria</taxon>
        <taxon>Pseudomonadati</taxon>
        <taxon>Bacteroidota</taxon>
        <taxon>Cytophagia</taxon>
        <taxon>Cytophagales</taxon>
        <taxon>Cyclobacteriaceae</taxon>
        <taxon>Shivajiella</taxon>
    </lineage>
</organism>
<keyword evidence="2" id="KW-0378">Hydrolase</keyword>
<dbReference type="InterPro" id="IPR001375">
    <property type="entry name" value="Peptidase_S9_cat"/>
</dbReference>
<dbReference type="Gene3D" id="3.40.50.1820">
    <property type="entry name" value="alpha/beta hydrolase"/>
    <property type="match status" value="1"/>
</dbReference>
<dbReference type="InterPro" id="IPR029058">
    <property type="entry name" value="AB_hydrolase_fold"/>
</dbReference>
<feature type="domain" description="Peptidase S9 prolyl oligopeptidase catalytic" evidence="1">
    <location>
        <begin position="39"/>
        <end position="119"/>
    </location>
</feature>
<evidence type="ECO:0000259" key="1">
    <source>
        <dbReference type="Pfam" id="PF00326"/>
    </source>
</evidence>
<accession>A0ABW5B2R3</accession>
<dbReference type="Proteomes" id="UP001597414">
    <property type="component" value="Unassembled WGS sequence"/>
</dbReference>
<comment type="caution">
    <text evidence="2">The sequence shown here is derived from an EMBL/GenBank/DDBJ whole genome shotgun (WGS) entry which is preliminary data.</text>
</comment>
<dbReference type="RefSeq" id="WP_380800085.1">
    <property type="nucleotide sequence ID" value="NZ_JBHUIV010000005.1"/>
</dbReference>
<proteinExistence type="predicted"/>
<gene>
    <name evidence="2" type="ORF">ACFSKV_02390</name>
</gene>
<evidence type="ECO:0000313" key="2">
    <source>
        <dbReference type="EMBL" id="MFD2200398.1"/>
    </source>
</evidence>
<sequence length="123" mass="13927">MKSPLILFILIYLTFPVISFDPSIGHSGSAKNLLGENPTQDMLDRFSNDKHVTSLTPPTFLVHAKNDPVKIENSYLFIQALEQNKIPYSTTIYEQGGHGFGMINPTSEVRRMDEVEKWLPSLF</sequence>
<protein>
    <submittedName>
        <fullName evidence="2">Alpha/beta hydrolase</fullName>
    </submittedName>
</protein>
<dbReference type="Pfam" id="PF00326">
    <property type="entry name" value="Peptidase_S9"/>
    <property type="match status" value="1"/>
</dbReference>
<keyword evidence="3" id="KW-1185">Reference proteome</keyword>
<reference evidence="3" key="1">
    <citation type="journal article" date="2019" name="Int. J. Syst. Evol. Microbiol.">
        <title>The Global Catalogue of Microorganisms (GCM) 10K type strain sequencing project: providing services to taxonomists for standard genome sequencing and annotation.</title>
        <authorList>
            <consortium name="The Broad Institute Genomics Platform"/>
            <consortium name="The Broad Institute Genome Sequencing Center for Infectious Disease"/>
            <person name="Wu L."/>
            <person name="Ma J."/>
        </authorList>
    </citation>
    <scope>NUCLEOTIDE SEQUENCE [LARGE SCALE GENOMIC DNA]</scope>
    <source>
        <strain evidence="3">KCTC 19812</strain>
    </source>
</reference>
<dbReference type="EMBL" id="JBHUIV010000005">
    <property type="protein sequence ID" value="MFD2200398.1"/>
    <property type="molecule type" value="Genomic_DNA"/>
</dbReference>
<dbReference type="SUPFAM" id="SSF53474">
    <property type="entry name" value="alpha/beta-Hydrolases"/>
    <property type="match status" value="1"/>
</dbReference>
<name>A0ABW5B2R3_9BACT</name>
<evidence type="ECO:0000313" key="3">
    <source>
        <dbReference type="Proteomes" id="UP001597414"/>
    </source>
</evidence>